<name>A0A168CB26_CORFA</name>
<comment type="caution">
    <text evidence="2">The sequence shown here is derived from an EMBL/GenBank/DDBJ whole genome shotgun (WGS) entry which is preliminary data.</text>
</comment>
<dbReference type="AlphaFoldDB" id="A0A168CB26"/>
<dbReference type="GeneID" id="30018016"/>
<evidence type="ECO:0000313" key="3">
    <source>
        <dbReference type="Proteomes" id="UP000076744"/>
    </source>
</evidence>
<accession>A0A168CB26</accession>
<gene>
    <name evidence="2" type="ORF">ISF_01724</name>
</gene>
<dbReference type="OrthoDB" id="3766406at2759"/>
<protein>
    <submittedName>
        <fullName evidence="2">Uncharacterized protein</fullName>
    </submittedName>
</protein>
<dbReference type="EMBL" id="AZHB01000003">
    <property type="protein sequence ID" value="OAA71173.1"/>
    <property type="molecule type" value="Genomic_DNA"/>
</dbReference>
<dbReference type="RefSeq" id="XP_018707054.1">
    <property type="nucleotide sequence ID" value="XM_018845331.1"/>
</dbReference>
<evidence type="ECO:0000256" key="1">
    <source>
        <dbReference type="SAM" id="MobiDB-lite"/>
    </source>
</evidence>
<feature type="region of interest" description="Disordered" evidence="1">
    <location>
        <begin position="20"/>
        <end position="40"/>
    </location>
</feature>
<evidence type="ECO:0000313" key="2">
    <source>
        <dbReference type="EMBL" id="OAA71173.1"/>
    </source>
</evidence>
<proteinExistence type="predicted"/>
<feature type="region of interest" description="Disordered" evidence="1">
    <location>
        <begin position="369"/>
        <end position="393"/>
    </location>
</feature>
<sequence>MSLSGPSEISLPLCSQPMAAEQGVSHTTNTETPPRPKQAGSHFLNLPMELIIQMAADFLPRRDQYRLLQTCTALRLILRSRFRSFLLGPVDPRQQLEYLQLRASTAPYHWVCEECLDLHMVSVKDSEADSPVNSHPRCPLRELHSTAVSSRPKRPIFHSLSYDFYGFQLHHRFVQLALKWERMGGAKGGRFGAHLRRLLSGHGPVKLQDEDLGVHIERLGAEPWEEITFRCRVRVVGGRFMLETRYDFLSRPVWPDIQAALFLCPHQSWLAPRTFEFQMLHSIGNTEWIREALNARCSALAESMKAVEENRAASVALSCPYCPTDIRVTFVEMSNRMLLRAHAYHDFCGDSLPTDLDWHKWDLSTDSDGKPLMESSHKPGGVKQLWDMGDSVN</sequence>
<keyword evidence="3" id="KW-1185">Reference proteome</keyword>
<organism evidence="2 3">
    <name type="scientific">Cordyceps fumosorosea (strain ARSEF 2679)</name>
    <name type="common">Isaria fumosorosea</name>
    <dbReference type="NCBI Taxonomy" id="1081104"/>
    <lineage>
        <taxon>Eukaryota</taxon>
        <taxon>Fungi</taxon>
        <taxon>Dikarya</taxon>
        <taxon>Ascomycota</taxon>
        <taxon>Pezizomycotina</taxon>
        <taxon>Sordariomycetes</taxon>
        <taxon>Hypocreomycetidae</taxon>
        <taxon>Hypocreales</taxon>
        <taxon>Cordycipitaceae</taxon>
        <taxon>Cordyceps</taxon>
    </lineage>
</organism>
<dbReference type="Proteomes" id="UP000076744">
    <property type="component" value="Unassembled WGS sequence"/>
</dbReference>
<reference evidence="2 3" key="1">
    <citation type="journal article" date="2016" name="Genome Biol. Evol.">
        <title>Divergent and convergent evolution of fungal pathogenicity.</title>
        <authorList>
            <person name="Shang Y."/>
            <person name="Xiao G."/>
            <person name="Zheng P."/>
            <person name="Cen K."/>
            <person name="Zhan S."/>
            <person name="Wang C."/>
        </authorList>
    </citation>
    <scope>NUCLEOTIDE SEQUENCE [LARGE SCALE GENOMIC DNA]</scope>
    <source>
        <strain evidence="2 3">ARSEF 2679</strain>
    </source>
</reference>
<dbReference type="STRING" id="1081104.A0A168CB26"/>